<evidence type="ECO:0000313" key="2">
    <source>
        <dbReference type="Proteomes" id="UP000322225"/>
    </source>
</evidence>
<dbReference type="KEGG" id="ksn:43586502"/>
<dbReference type="Proteomes" id="UP000322225">
    <property type="component" value="Chromosome 3"/>
</dbReference>
<dbReference type="InterPro" id="IPR008699">
    <property type="entry name" value="NDUFB8"/>
</dbReference>
<dbReference type="GeneID" id="43586502"/>
<dbReference type="Pfam" id="PF05821">
    <property type="entry name" value="NDUF_B8"/>
    <property type="match status" value="1"/>
</dbReference>
<name>A0A5M6C5I7_9TREE</name>
<proteinExistence type="predicted"/>
<keyword evidence="2" id="KW-1185">Reference proteome</keyword>
<reference evidence="1" key="1">
    <citation type="submission" date="2017-08" db="EMBL/GenBank/DDBJ databases">
        <authorList>
            <person name="Cuomo C."/>
            <person name="Billmyre B."/>
            <person name="Heitman J."/>
        </authorList>
    </citation>
    <scope>NUCLEOTIDE SEQUENCE</scope>
    <source>
        <strain evidence="1">CBS 12478</strain>
    </source>
</reference>
<evidence type="ECO:0000313" key="1">
    <source>
        <dbReference type="EMBL" id="WWD17237.1"/>
    </source>
</evidence>
<dbReference type="RefSeq" id="XP_031863326.1">
    <property type="nucleotide sequence ID" value="XM_032002389.1"/>
</dbReference>
<dbReference type="AlphaFoldDB" id="A0A5M6C5I7"/>
<gene>
    <name evidence="1" type="ORF">CI109_101675</name>
</gene>
<dbReference type="GO" id="GO:0005739">
    <property type="term" value="C:mitochondrion"/>
    <property type="evidence" value="ECO:0007669"/>
    <property type="project" value="InterPro"/>
</dbReference>
<organism evidence="1 2">
    <name type="scientific">Kwoniella shandongensis</name>
    <dbReference type="NCBI Taxonomy" id="1734106"/>
    <lineage>
        <taxon>Eukaryota</taxon>
        <taxon>Fungi</taxon>
        <taxon>Dikarya</taxon>
        <taxon>Basidiomycota</taxon>
        <taxon>Agaricomycotina</taxon>
        <taxon>Tremellomycetes</taxon>
        <taxon>Tremellales</taxon>
        <taxon>Cryptococcaceae</taxon>
        <taxon>Kwoniella</taxon>
    </lineage>
</organism>
<dbReference type="EMBL" id="CP144053">
    <property type="protein sequence ID" value="WWD17237.1"/>
    <property type="molecule type" value="Genomic_DNA"/>
</dbReference>
<accession>A0A5M6C5I7</accession>
<dbReference type="PANTHER" id="PTHR12840">
    <property type="entry name" value="NADH-UBIQUINONE OXIDOREDUCTASE ASHI SUBUNIT"/>
    <property type="match status" value="1"/>
</dbReference>
<sequence>MFRPTLLRSAVPRRIAAAAPSRLAAVRFASASASSSPAPVTTSGPAEQAETSYISQNLAPGQEIDPQLNGYPQLPNVSLQKREPFGWWDQQERKNFGEVVHEDEDAIGMWGPDVHKTSPWSALLQLSIAFGAIGVFATFIINTRLERPVSARDYPYGGLEKELGGQSVARAEEVDVE</sequence>
<protein>
    <submittedName>
        <fullName evidence="1">Uncharacterized protein</fullName>
    </submittedName>
</protein>
<reference evidence="1" key="2">
    <citation type="submission" date="2024-01" db="EMBL/GenBank/DDBJ databases">
        <title>Comparative genomics of Cryptococcus and Kwoniella reveals pathogenesis evolution and contrasting modes of karyotype evolution via chromosome fusion or intercentromeric recombination.</title>
        <authorList>
            <person name="Coelho M.A."/>
            <person name="David-Palma M."/>
            <person name="Shea T."/>
            <person name="Bowers K."/>
            <person name="McGinley-Smith S."/>
            <person name="Mohammad A.W."/>
            <person name="Gnirke A."/>
            <person name="Yurkov A.M."/>
            <person name="Nowrousian M."/>
            <person name="Sun S."/>
            <person name="Cuomo C.A."/>
            <person name="Heitman J."/>
        </authorList>
    </citation>
    <scope>NUCLEOTIDE SEQUENCE</scope>
    <source>
        <strain evidence="1">CBS 12478</strain>
    </source>
</reference>
<dbReference type="PANTHER" id="PTHR12840:SF1">
    <property type="entry name" value="NADH DEHYDROGENASE [UBIQUINONE] 1 BETA SUBCOMPLEX SUBUNIT 8, MITOCHONDRIAL"/>
    <property type="match status" value="1"/>
</dbReference>
<dbReference type="OrthoDB" id="2014058at2759"/>